<dbReference type="SMART" id="SM01092">
    <property type="entry name" value="CO_deh_flav_C"/>
    <property type="match status" value="1"/>
</dbReference>
<protein>
    <submittedName>
        <fullName evidence="5">Xanthine dehydrogenase</fullName>
    </submittedName>
</protein>
<keyword evidence="6" id="KW-1185">Reference proteome</keyword>
<dbReference type="InterPro" id="IPR016166">
    <property type="entry name" value="FAD-bd_PCMH"/>
</dbReference>
<keyword evidence="2" id="KW-0274">FAD</keyword>
<dbReference type="AlphaFoldDB" id="A0A2G1QQZ8"/>
<dbReference type="Gene3D" id="3.30.465.10">
    <property type="match status" value="1"/>
</dbReference>
<dbReference type="Gene3D" id="3.30.43.10">
    <property type="entry name" value="Uridine Diphospho-n-acetylenolpyruvylglucosamine Reductase, domain 2"/>
    <property type="match status" value="1"/>
</dbReference>
<dbReference type="Pfam" id="PF03450">
    <property type="entry name" value="CO_deh_flav_C"/>
    <property type="match status" value="1"/>
</dbReference>
<dbReference type="InterPro" id="IPR016167">
    <property type="entry name" value="FAD-bd_PCMH_sub1"/>
</dbReference>
<dbReference type="Pfam" id="PF00941">
    <property type="entry name" value="FAD_binding_5"/>
    <property type="match status" value="1"/>
</dbReference>
<dbReference type="InterPro" id="IPR036683">
    <property type="entry name" value="CO_DH_flav_C_dom_sf"/>
</dbReference>
<evidence type="ECO:0000256" key="2">
    <source>
        <dbReference type="ARBA" id="ARBA00022827"/>
    </source>
</evidence>
<dbReference type="SUPFAM" id="SSF56176">
    <property type="entry name" value="FAD-binding/transporter-associated domain-like"/>
    <property type="match status" value="1"/>
</dbReference>
<name>A0A2G1QQZ8_9HYPH</name>
<dbReference type="InterPro" id="IPR036318">
    <property type="entry name" value="FAD-bd_PCMH-like_sf"/>
</dbReference>
<organism evidence="5 6">
    <name type="scientific">Zhengella mangrovi</name>
    <dbReference type="NCBI Taxonomy" id="1982044"/>
    <lineage>
        <taxon>Bacteria</taxon>
        <taxon>Pseudomonadati</taxon>
        <taxon>Pseudomonadota</taxon>
        <taxon>Alphaproteobacteria</taxon>
        <taxon>Hyphomicrobiales</taxon>
        <taxon>Notoacmeibacteraceae</taxon>
        <taxon>Zhengella</taxon>
    </lineage>
</organism>
<dbReference type="Proteomes" id="UP000221168">
    <property type="component" value="Unassembled WGS sequence"/>
</dbReference>
<evidence type="ECO:0000256" key="1">
    <source>
        <dbReference type="ARBA" id="ARBA00022630"/>
    </source>
</evidence>
<sequence>MTYLRPSTVEEALSGLAAHDARIAAGCTDLFPQTQGQFLPWPVVDITGIGELRAITRTGDGWRFGATATWRDIIRADLPPAFDGLKLAAREVGSAQIQGAGTIAGNLCNASPAADGVPPLLTLDAAVEIAAAGGRRVVPLSAFITGPRRTALRAGEFVTAVLIPESAGRGASTFLKLGARKHLVISIAMVAARLELEGGRISSAALAVGSCSPVAQRLPDLEAALAGETPADAPGLVSADLVRGQLAPINDIRADSTYRMDAACELLRRALRRLAEGDRP</sequence>
<evidence type="ECO:0000313" key="6">
    <source>
        <dbReference type="Proteomes" id="UP000221168"/>
    </source>
</evidence>
<dbReference type="InterPro" id="IPR016169">
    <property type="entry name" value="FAD-bd_PCMH_sub2"/>
</dbReference>
<dbReference type="GO" id="GO:0016491">
    <property type="term" value="F:oxidoreductase activity"/>
    <property type="evidence" value="ECO:0007669"/>
    <property type="project" value="UniProtKB-KW"/>
</dbReference>
<proteinExistence type="predicted"/>
<keyword evidence="3" id="KW-0560">Oxidoreductase</keyword>
<dbReference type="InterPro" id="IPR005107">
    <property type="entry name" value="CO_DH_flav_C"/>
</dbReference>
<dbReference type="InterPro" id="IPR051312">
    <property type="entry name" value="Diverse_Substr_Oxidored"/>
</dbReference>
<gene>
    <name evidence="5" type="ORF">CSC94_04205</name>
</gene>
<dbReference type="PANTHER" id="PTHR42659">
    <property type="entry name" value="XANTHINE DEHYDROGENASE SUBUNIT C-RELATED"/>
    <property type="match status" value="1"/>
</dbReference>
<dbReference type="OrthoDB" id="9814706at2"/>
<dbReference type="RefSeq" id="WP_099304145.1">
    <property type="nucleotide sequence ID" value="NZ_PDVP01000002.1"/>
</dbReference>
<evidence type="ECO:0000259" key="4">
    <source>
        <dbReference type="PROSITE" id="PS51387"/>
    </source>
</evidence>
<dbReference type="SUPFAM" id="SSF55447">
    <property type="entry name" value="CO dehydrogenase flavoprotein C-terminal domain-like"/>
    <property type="match status" value="1"/>
</dbReference>
<evidence type="ECO:0000313" key="5">
    <source>
        <dbReference type="EMBL" id="PHP67890.1"/>
    </source>
</evidence>
<accession>A0A2G1QQZ8</accession>
<dbReference type="InterPro" id="IPR002346">
    <property type="entry name" value="Mopterin_DH_FAD-bd"/>
</dbReference>
<reference evidence="5 6" key="1">
    <citation type="submission" date="2017-10" db="EMBL/GenBank/DDBJ databases">
        <title>Sedimentibacterium mangrovi gen. nov., sp. nov., a novel member of family Phyllobacteriacea isolated from mangrove sediment.</title>
        <authorList>
            <person name="Liao H."/>
            <person name="Tian Y."/>
        </authorList>
    </citation>
    <scope>NUCLEOTIDE SEQUENCE [LARGE SCALE GENOMIC DNA]</scope>
    <source>
        <strain evidence="5 6">X9-2-2</strain>
    </source>
</reference>
<evidence type="ECO:0000256" key="3">
    <source>
        <dbReference type="ARBA" id="ARBA00023002"/>
    </source>
</evidence>
<dbReference type="EMBL" id="PDVP01000002">
    <property type="protein sequence ID" value="PHP67890.1"/>
    <property type="molecule type" value="Genomic_DNA"/>
</dbReference>
<dbReference type="PROSITE" id="PS51387">
    <property type="entry name" value="FAD_PCMH"/>
    <property type="match status" value="1"/>
</dbReference>
<dbReference type="GO" id="GO:0071949">
    <property type="term" value="F:FAD binding"/>
    <property type="evidence" value="ECO:0007669"/>
    <property type="project" value="InterPro"/>
</dbReference>
<comment type="caution">
    <text evidence="5">The sequence shown here is derived from an EMBL/GenBank/DDBJ whole genome shotgun (WGS) entry which is preliminary data.</text>
</comment>
<feature type="domain" description="FAD-binding PCMH-type" evidence="4">
    <location>
        <begin position="1"/>
        <end position="168"/>
    </location>
</feature>
<dbReference type="PANTHER" id="PTHR42659:SF2">
    <property type="entry name" value="XANTHINE DEHYDROGENASE SUBUNIT C-RELATED"/>
    <property type="match status" value="1"/>
</dbReference>
<dbReference type="Gene3D" id="3.30.390.50">
    <property type="entry name" value="CO dehydrogenase flavoprotein, C-terminal domain"/>
    <property type="match status" value="1"/>
</dbReference>
<keyword evidence="1" id="KW-0285">Flavoprotein</keyword>